<dbReference type="AlphaFoldDB" id="A0A9W7F324"/>
<sequence>MSGRGAYYKAKYGGGRGGRGGGGGRGRGGGGGRGGGSDSPGNNALPGSGGGSAETLIQTLHQLDNSQYPRYHSLETVHSLQTNSGGWVYANRDDPAGEPLFILSIQRTQSDPFAKPTRVRVFVPAATANFPAHLFSNSDRRRALSDRCLRAFYCACVGGGMDQAANQNNPGNWSGPKGGDVKIMKPGQNVLAQSAVAVQTDGSVLAHFTVSLPARGRSILGQVAANIFGSSVPQIVRTGLLSSSFDPAAIEAYVYAIEDQANLRRQLSTHNPPLVAFVADNSVLPRSSGAVDTPLVVNSTEPNVVPFASPPTMSVTLNLNNQNRAVVGMGIPEGVTVIVGGGFHGKSTLLTAIQLGVYDKIPGDGREFIVTRPDAVKVRAEDGRQLHSVDIRPFINNLPFGRSTAQFTSRDASGSTSQAANVMEALEMGSNTLIFDEDTCATNFMIRDAKMAALVHANSEPITPFISRVSSLFKDGKVSSIMVVGGAGDYLNVADKVLMMSNYSCNDVTPDAKAIISNPQFASQVPPVASGQPVSWTNLPSRSLNTGVFRPDWKCAVRSKEKISYGDDIEVQLFGLEQLVAHEQTNSILQAMHKVAKLPSPVSLRDICDQLENDFENKGLLQALTEASFDGTLAQPRKYELAGAISRLRLSNLVTAGKDNTNKKVKY</sequence>
<evidence type="ECO:0008006" key="7">
    <source>
        <dbReference type="Google" id="ProtNLM"/>
    </source>
</evidence>
<dbReference type="Pfam" id="PF20446">
    <property type="entry name" value="ABC_N"/>
    <property type="match status" value="1"/>
</dbReference>
<reference evidence="6" key="1">
    <citation type="journal article" date="2023" name="Commun. Biol.">
        <title>Genome analysis of Parmales, the sister group of diatoms, reveals the evolutionary specialization of diatoms from phago-mixotrophs to photoautotrophs.</title>
        <authorList>
            <person name="Ban H."/>
            <person name="Sato S."/>
            <person name="Yoshikawa S."/>
            <person name="Yamada K."/>
            <person name="Nakamura Y."/>
            <person name="Ichinomiya M."/>
            <person name="Sato N."/>
            <person name="Blanc-Mathieu R."/>
            <person name="Endo H."/>
            <person name="Kuwata A."/>
            <person name="Ogata H."/>
        </authorList>
    </citation>
    <scope>NUCLEOTIDE SEQUENCE [LARGE SCALE GENOMIC DNA]</scope>
    <source>
        <strain evidence="6">NIES 3699</strain>
    </source>
</reference>
<feature type="compositionally biased region" description="Gly residues" evidence="1">
    <location>
        <begin position="12"/>
        <end position="38"/>
    </location>
</feature>
<evidence type="ECO:0000313" key="6">
    <source>
        <dbReference type="Proteomes" id="UP001165160"/>
    </source>
</evidence>
<evidence type="ECO:0000256" key="1">
    <source>
        <dbReference type="SAM" id="MobiDB-lite"/>
    </source>
</evidence>
<dbReference type="EMBL" id="BRXX01000246">
    <property type="protein sequence ID" value="GMI00326.1"/>
    <property type="molecule type" value="Genomic_DNA"/>
</dbReference>
<comment type="caution">
    <text evidence="5">The sequence shown here is derived from an EMBL/GenBank/DDBJ whole genome shotgun (WGS) entry which is preliminary data.</text>
</comment>
<dbReference type="InterPro" id="IPR046834">
    <property type="entry name" value="ABC_ATPase_C"/>
</dbReference>
<feature type="domain" description="ATPase of the ABC class C-terminal" evidence="2">
    <location>
        <begin position="248"/>
        <end position="520"/>
    </location>
</feature>
<dbReference type="InterPro" id="IPR049069">
    <property type="entry name" value="MRB1590-like_C"/>
</dbReference>
<feature type="domain" description="MRB1590-like C-terminal" evidence="4">
    <location>
        <begin position="554"/>
        <end position="649"/>
    </location>
</feature>
<evidence type="ECO:0000259" key="4">
    <source>
        <dbReference type="Pfam" id="PF21117"/>
    </source>
</evidence>
<gene>
    <name evidence="5" type="ORF">TrVE_jg1842</name>
</gene>
<keyword evidence="6" id="KW-1185">Reference proteome</keyword>
<dbReference type="Proteomes" id="UP001165160">
    <property type="component" value="Unassembled WGS sequence"/>
</dbReference>
<dbReference type="Pfam" id="PF21117">
    <property type="entry name" value="MRB1590_C"/>
    <property type="match status" value="1"/>
</dbReference>
<dbReference type="PANTHER" id="PTHR38149:SF1">
    <property type="entry name" value="ATPASE"/>
    <property type="match status" value="1"/>
</dbReference>
<organism evidence="5 6">
    <name type="scientific">Triparma verrucosa</name>
    <dbReference type="NCBI Taxonomy" id="1606542"/>
    <lineage>
        <taxon>Eukaryota</taxon>
        <taxon>Sar</taxon>
        <taxon>Stramenopiles</taxon>
        <taxon>Ochrophyta</taxon>
        <taxon>Bolidophyceae</taxon>
        <taxon>Parmales</taxon>
        <taxon>Triparmaceae</taxon>
        <taxon>Triparma</taxon>
    </lineage>
</organism>
<name>A0A9W7F324_9STRA</name>
<dbReference type="InterPro" id="IPR046833">
    <property type="entry name" value="ABC_N"/>
</dbReference>
<dbReference type="Pfam" id="PF09818">
    <property type="entry name" value="ABC_ATPase"/>
    <property type="match status" value="1"/>
</dbReference>
<protein>
    <recommendedName>
        <fullName evidence="7">ATPase</fullName>
    </recommendedName>
</protein>
<dbReference type="PANTHER" id="PTHR38149">
    <property type="entry name" value="ATPASE"/>
    <property type="match status" value="1"/>
</dbReference>
<accession>A0A9W7F324</accession>
<evidence type="ECO:0000259" key="3">
    <source>
        <dbReference type="Pfam" id="PF20446"/>
    </source>
</evidence>
<evidence type="ECO:0000313" key="5">
    <source>
        <dbReference type="EMBL" id="GMI00326.1"/>
    </source>
</evidence>
<evidence type="ECO:0000259" key="2">
    <source>
        <dbReference type="Pfam" id="PF09818"/>
    </source>
</evidence>
<proteinExistence type="predicted"/>
<feature type="region of interest" description="Disordered" evidence="1">
    <location>
        <begin position="11"/>
        <end position="53"/>
    </location>
</feature>
<dbReference type="InterPro" id="IPR019195">
    <property type="entry name" value="ABC_ATPase_put"/>
</dbReference>
<feature type="domain" description="ATPase of the ABC class N-terminal" evidence="3">
    <location>
        <begin position="54"/>
        <end position="241"/>
    </location>
</feature>